<gene>
    <name evidence="2" type="ORF">RchiOBHm_Chr7g0235801</name>
</gene>
<dbReference type="GO" id="GO:0003676">
    <property type="term" value="F:nucleic acid binding"/>
    <property type="evidence" value="ECO:0007669"/>
    <property type="project" value="InterPro"/>
</dbReference>
<dbReference type="GO" id="GO:0033890">
    <property type="term" value="F:ribonuclease D activity"/>
    <property type="evidence" value="ECO:0007669"/>
    <property type="project" value="UniProtKB-EC"/>
</dbReference>
<dbReference type="SUPFAM" id="SSF53098">
    <property type="entry name" value="Ribonuclease H-like"/>
    <property type="match status" value="1"/>
</dbReference>
<protein>
    <submittedName>
        <fullName evidence="2">Putative ribonuclease D</fullName>
        <ecNumber evidence="2">3.1.13.5</ecNumber>
    </submittedName>
</protein>
<dbReference type="STRING" id="74649.A0A2P6PGS1"/>
<evidence type="ECO:0000313" key="2">
    <source>
        <dbReference type="EMBL" id="PRQ21131.1"/>
    </source>
</evidence>
<dbReference type="EC" id="3.1.13.5" evidence="2"/>
<dbReference type="Gramene" id="PRQ21131">
    <property type="protein sequence ID" value="PRQ21131"/>
    <property type="gene ID" value="RchiOBHm_Chr7g0235801"/>
</dbReference>
<keyword evidence="2" id="KW-0378">Hydrolase</keyword>
<feature type="domain" description="3'-5' exonuclease" evidence="1">
    <location>
        <begin position="763"/>
        <end position="941"/>
    </location>
</feature>
<accession>A0A2P6PGS1</accession>
<proteinExistence type="predicted"/>
<dbReference type="GO" id="GO:0006139">
    <property type="term" value="P:nucleobase-containing compound metabolic process"/>
    <property type="evidence" value="ECO:0007669"/>
    <property type="project" value="InterPro"/>
</dbReference>
<dbReference type="PANTHER" id="PTHR47765:SF2">
    <property type="entry name" value="EXONUCLEASE MUT-7 HOMOLOG"/>
    <property type="match status" value="1"/>
</dbReference>
<dbReference type="InterPro" id="IPR012337">
    <property type="entry name" value="RNaseH-like_sf"/>
</dbReference>
<name>A0A2P6PGS1_ROSCH</name>
<sequence>MGLEKKVTRSMPRNYLKKWKARRPLTICKHGFFDLSHVSPLVFIYLLKEFYSRGMLLFPLTLCKCKATKKFQALEEQVHMVLHNDPQPGRATFVVQCLYVLPIIGVYSEGFSYLIISALSRFLRIEASMGDSLQAKDLAAQLFLDIVGGFVNHDNRIVEKIFEVFDVQLENIEKVMRQNAKNACIYDIAKKFVEQYIINLIESESYMTAVSLLEHFSIRQFGKSFLLSMIRSKQFEAAEKWATFIGKPMLCVLVHEYIDRDMLNNAKEVMQKNNFVQDFPDIYCKYEESLLKKLADKGCWDMAEARTNCNRHLLEYLVSLAMEAGCLEKVDKLCDRYSLKVPEPSLHCVHQDEVLVEDIICVDKVDASNEATCQIEESKVVGLDHEWKVYYAKGGTKNMVCIMPVASGKMEEKVTSRRPRNYLKKWKSQRPLTISKHCFSDLKYISPPVFIYLFKEWYFRGKCKATKKFQALEEWVHLVLQNDPKPGRATFVVQCLYILHIFGLHSEGFSHLIISALGRFPKIETSMGDSLKAKDLAAQFFLDIVNGFVNHDESIVEKIFEVFDVQLANIEKVMHQSEKNDCSFDMAQKFVEQYIFKLIESESYMTAVTLLEHFSIRQFGKSFLLSMIESKQFKAADKWATFIGNPMLCVLVHEYIDRNMLKNAMEVMLKNNFQQEFPDVYHKYKERSLKKLAIKGCWDIAESRTKGNRQLLEYLVYLAMEAGYSEKVHEICDRYSLEGLLNVKVPEPSLCYLRLDELAVEDIIWVDQVDALHNAACHIEEAEVIGLDCEWRPNYEKGGEENKVSIMQLASGKVVFILDLIKLFEDVPDVLDGCLTRIFQSPKILKLGYAFVYDARHLADSYGELNCFNHYQMLLDIQHVFKEQGGGLSGLVQKILGVGLNKTRRNSNWEQRPLTPNQLEYAAIDAAVLLHIFDRVCSHSQTADGERLGKLDWKSCICPRLDNIKKSKKGHQ</sequence>
<dbReference type="EMBL" id="PDCK01000045">
    <property type="protein sequence ID" value="PRQ21131.1"/>
    <property type="molecule type" value="Genomic_DNA"/>
</dbReference>
<evidence type="ECO:0000259" key="1">
    <source>
        <dbReference type="SMART" id="SM00474"/>
    </source>
</evidence>
<dbReference type="Gene3D" id="3.30.420.10">
    <property type="entry name" value="Ribonuclease H-like superfamily/Ribonuclease H"/>
    <property type="match status" value="1"/>
</dbReference>
<dbReference type="InterPro" id="IPR002562">
    <property type="entry name" value="3'-5'_exonuclease_dom"/>
</dbReference>
<organism evidence="2 3">
    <name type="scientific">Rosa chinensis</name>
    <name type="common">China rose</name>
    <dbReference type="NCBI Taxonomy" id="74649"/>
    <lineage>
        <taxon>Eukaryota</taxon>
        <taxon>Viridiplantae</taxon>
        <taxon>Streptophyta</taxon>
        <taxon>Embryophyta</taxon>
        <taxon>Tracheophyta</taxon>
        <taxon>Spermatophyta</taxon>
        <taxon>Magnoliopsida</taxon>
        <taxon>eudicotyledons</taxon>
        <taxon>Gunneridae</taxon>
        <taxon>Pentapetalae</taxon>
        <taxon>rosids</taxon>
        <taxon>fabids</taxon>
        <taxon>Rosales</taxon>
        <taxon>Rosaceae</taxon>
        <taxon>Rosoideae</taxon>
        <taxon>Rosoideae incertae sedis</taxon>
        <taxon>Rosa</taxon>
    </lineage>
</organism>
<keyword evidence="3" id="KW-1185">Reference proteome</keyword>
<dbReference type="AlphaFoldDB" id="A0A2P6PGS1"/>
<dbReference type="Proteomes" id="UP000238479">
    <property type="component" value="Chromosome 7"/>
</dbReference>
<dbReference type="PANTHER" id="PTHR47765">
    <property type="entry name" value="3'-5' EXONUCLEASE DOMAIN-CONTAINING PROTEIN"/>
    <property type="match status" value="1"/>
</dbReference>
<dbReference type="OrthoDB" id="10261556at2759"/>
<dbReference type="GO" id="GO:0008408">
    <property type="term" value="F:3'-5' exonuclease activity"/>
    <property type="evidence" value="ECO:0007669"/>
    <property type="project" value="InterPro"/>
</dbReference>
<dbReference type="InterPro" id="IPR036397">
    <property type="entry name" value="RNaseH_sf"/>
</dbReference>
<dbReference type="SMART" id="SM00474">
    <property type="entry name" value="35EXOc"/>
    <property type="match status" value="1"/>
</dbReference>
<comment type="caution">
    <text evidence="2">The sequence shown here is derived from an EMBL/GenBank/DDBJ whole genome shotgun (WGS) entry which is preliminary data.</text>
</comment>
<evidence type="ECO:0000313" key="3">
    <source>
        <dbReference type="Proteomes" id="UP000238479"/>
    </source>
</evidence>
<dbReference type="Pfam" id="PF01612">
    <property type="entry name" value="DNA_pol_A_exo1"/>
    <property type="match status" value="1"/>
</dbReference>
<dbReference type="InterPro" id="IPR052408">
    <property type="entry name" value="Exonuclease_MUT-7-like"/>
</dbReference>
<reference evidence="2 3" key="1">
    <citation type="journal article" date="2018" name="Nat. Genet.">
        <title>The Rosa genome provides new insights in the design of modern roses.</title>
        <authorList>
            <person name="Bendahmane M."/>
        </authorList>
    </citation>
    <scope>NUCLEOTIDE SEQUENCE [LARGE SCALE GENOMIC DNA]</scope>
    <source>
        <strain evidence="3">cv. Old Blush</strain>
    </source>
</reference>